<dbReference type="InterPro" id="IPR036890">
    <property type="entry name" value="HATPase_C_sf"/>
</dbReference>
<evidence type="ECO:0000313" key="8">
    <source>
        <dbReference type="Proteomes" id="UP000216339"/>
    </source>
</evidence>
<dbReference type="SUPFAM" id="SSF55785">
    <property type="entry name" value="PYP-like sensor domain (PAS domain)"/>
    <property type="match status" value="1"/>
</dbReference>
<name>A0A271IYN3_9BACT</name>
<dbReference type="Pfam" id="PF08448">
    <property type="entry name" value="PAS_4"/>
    <property type="match status" value="1"/>
</dbReference>
<dbReference type="RefSeq" id="WP_095509449.1">
    <property type="nucleotide sequence ID" value="NZ_MQWD01000001.1"/>
</dbReference>
<dbReference type="PANTHER" id="PTHR43047">
    <property type="entry name" value="TWO-COMPONENT HISTIDINE PROTEIN KINASE"/>
    <property type="match status" value="1"/>
</dbReference>
<dbReference type="InterPro" id="IPR013656">
    <property type="entry name" value="PAS_4"/>
</dbReference>
<evidence type="ECO:0000256" key="4">
    <source>
        <dbReference type="ARBA" id="ARBA00022679"/>
    </source>
</evidence>
<dbReference type="PRINTS" id="PR00344">
    <property type="entry name" value="BCTRLSENSOR"/>
</dbReference>
<dbReference type="SUPFAM" id="SSF47384">
    <property type="entry name" value="Homodimeric domain of signal transducing histidine kinase"/>
    <property type="match status" value="1"/>
</dbReference>
<reference evidence="7 8" key="1">
    <citation type="submission" date="2016-11" db="EMBL/GenBank/DDBJ databases">
        <title>Study of marine rhodopsin-containing bacteria.</title>
        <authorList>
            <person name="Yoshizawa S."/>
            <person name="Kumagai Y."/>
            <person name="Kogure K."/>
        </authorList>
    </citation>
    <scope>NUCLEOTIDE SEQUENCE [LARGE SCALE GENOMIC DNA]</scope>
    <source>
        <strain evidence="7 8">SAORIC-28</strain>
    </source>
</reference>
<sequence length="413" mass="43456">MFGLVSVGMLVALAVSVPLAVGLGVGLGLAIGAAAAAAVVRGRLEREHASVVASEARYRRLVEHAPDVVLVHDPDGSGLWTNRAGQAALSLATPSPSLSLLDAVAVADRATLRTHLTKAATAGRARADVRVSGPSGAPVLLDLVSETIEVDGRRRVLSVGRDVGERRARERALAEARDHAEEAARVRSQYLASLSHEIRTPLTSVVGFTEILREEVDEAQRGLVDAIAAGGQRLLATLDSVLDLATLDARRETLRPASLDVVDAVEAAVAPLRHYAEDKGVALDVEPAYDEIPATLDANALGRVLAHLVGNGVRYTEKGGVTVEIDADAKDVSVRVIDTGIGIPEDAQRTLFQGFERPGGGFGLAISERLVRLMGGTISVESRWRSGTAVTVVLPRGETARPAEVQDLEEIEA</sequence>
<dbReference type="PROSITE" id="PS50109">
    <property type="entry name" value="HIS_KIN"/>
    <property type="match status" value="1"/>
</dbReference>
<dbReference type="GO" id="GO:0000155">
    <property type="term" value="F:phosphorelay sensor kinase activity"/>
    <property type="evidence" value="ECO:0007669"/>
    <property type="project" value="InterPro"/>
</dbReference>
<protein>
    <recommendedName>
        <fullName evidence="2">histidine kinase</fullName>
        <ecNumber evidence="2">2.7.13.3</ecNumber>
    </recommendedName>
</protein>
<evidence type="ECO:0000313" key="7">
    <source>
        <dbReference type="EMBL" id="PAP75805.1"/>
    </source>
</evidence>
<dbReference type="InterPro" id="IPR003594">
    <property type="entry name" value="HATPase_dom"/>
</dbReference>
<evidence type="ECO:0000259" key="6">
    <source>
        <dbReference type="PROSITE" id="PS50109"/>
    </source>
</evidence>
<dbReference type="Gene3D" id="3.30.450.20">
    <property type="entry name" value="PAS domain"/>
    <property type="match status" value="1"/>
</dbReference>
<dbReference type="Pfam" id="PF02518">
    <property type="entry name" value="HATPase_c"/>
    <property type="match status" value="1"/>
</dbReference>
<keyword evidence="3" id="KW-0597">Phosphoprotein</keyword>
<keyword evidence="5" id="KW-0418">Kinase</keyword>
<evidence type="ECO:0000256" key="2">
    <source>
        <dbReference type="ARBA" id="ARBA00012438"/>
    </source>
</evidence>
<dbReference type="SMART" id="SM00387">
    <property type="entry name" value="HATPase_c"/>
    <property type="match status" value="1"/>
</dbReference>
<dbReference type="SMART" id="SM00388">
    <property type="entry name" value="HisKA"/>
    <property type="match status" value="1"/>
</dbReference>
<dbReference type="InterPro" id="IPR005467">
    <property type="entry name" value="His_kinase_dom"/>
</dbReference>
<dbReference type="InterPro" id="IPR036097">
    <property type="entry name" value="HisK_dim/P_sf"/>
</dbReference>
<feature type="domain" description="Histidine kinase" evidence="6">
    <location>
        <begin position="193"/>
        <end position="398"/>
    </location>
</feature>
<dbReference type="OrthoDB" id="9813151at2"/>
<dbReference type="PANTHER" id="PTHR43047:SF64">
    <property type="entry name" value="HISTIDINE KINASE CONTAINING CHEY-HOMOLOGOUS RECEIVER DOMAIN AND PAS DOMAIN-RELATED"/>
    <property type="match status" value="1"/>
</dbReference>
<dbReference type="SUPFAM" id="SSF55874">
    <property type="entry name" value="ATPase domain of HSP90 chaperone/DNA topoisomerase II/histidine kinase"/>
    <property type="match status" value="1"/>
</dbReference>
<dbReference type="EMBL" id="MQWD01000001">
    <property type="protein sequence ID" value="PAP75805.1"/>
    <property type="molecule type" value="Genomic_DNA"/>
</dbReference>
<evidence type="ECO:0000256" key="5">
    <source>
        <dbReference type="ARBA" id="ARBA00022777"/>
    </source>
</evidence>
<dbReference type="Gene3D" id="1.10.287.130">
    <property type="match status" value="1"/>
</dbReference>
<gene>
    <name evidence="7" type="ORF">BSZ37_04785</name>
</gene>
<dbReference type="AlphaFoldDB" id="A0A271IYN3"/>
<dbReference type="Proteomes" id="UP000216339">
    <property type="component" value="Unassembled WGS sequence"/>
</dbReference>
<keyword evidence="8" id="KW-1185">Reference proteome</keyword>
<organism evidence="7 8">
    <name type="scientific">Rubrivirga marina</name>
    <dbReference type="NCBI Taxonomy" id="1196024"/>
    <lineage>
        <taxon>Bacteria</taxon>
        <taxon>Pseudomonadati</taxon>
        <taxon>Rhodothermota</taxon>
        <taxon>Rhodothermia</taxon>
        <taxon>Rhodothermales</taxon>
        <taxon>Rubricoccaceae</taxon>
        <taxon>Rubrivirga</taxon>
    </lineage>
</organism>
<dbReference type="CDD" id="cd00082">
    <property type="entry name" value="HisKA"/>
    <property type="match status" value="1"/>
</dbReference>
<dbReference type="InterPro" id="IPR004358">
    <property type="entry name" value="Sig_transdc_His_kin-like_C"/>
</dbReference>
<accession>A0A271IYN3</accession>
<dbReference type="InterPro" id="IPR035965">
    <property type="entry name" value="PAS-like_dom_sf"/>
</dbReference>
<dbReference type="Gene3D" id="3.30.565.10">
    <property type="entry name" value="Histidine kinase-like ATPase, C-terminal domain"/>
    <property type="match status" value="1"/>
</dbReference>
<keyword evidence="4" id="KW-0808">Transferase</keyword>
<dbReference type="Pfam" id="PF00512">
    <property type="entry name" value="HisKA"/>
    <property type="match status" value="1"/>
</dbReference>
<dbReference type="InterPro" id="IPR003661">
    <property type="entry name" value="HisK_dim/P_dom"/>
</dbReference>
<proteinExistence type="predicted"/>
<evidence type="ECO:0000256" key="1">
    <source>
        <dbReference type="ARBA" id="ARBA00000085"/>
    </source>
</evidence>
<comment type="catalytic activity">
    <reaction evidence="1">
        <text>ATP + protein L-histidine = ADP + protein N-phospho-L-histidine.</text>
        <dbReference type="EC" id="2.7.13.3"/>
    </reaction>
</comment>
<dbReference type="EC" id="2.7.13.3" evidence="2"/>
<evidence type="ECO:0000256" key="3">
    <source>
        <dbReference type="ARBA" id="ARBA00022553"/>
    </source>
</evidence>
<comment type="caution">
    <text evidence="7">The sequence shown here is derived from an EMBL/GenBank/DDBJ whole genome shotgun (WGS) entry which is preliminary data.</text>
</comment>